<feature type="compositionally biased region" description="Basic and acidic residues" evidence="1">
    <location>
        <begin position="1"/>
        <end position="15"/>
    </location>
</feature>
<dbReference type="InterPro" id="IPR050238">
    <property type="entry name" value="DNA_Rep/Repair_Clamp_Loader"/>
</dbReference>
<evidence type="ECO:0000256" key="1">
    <source>
        <dbReference type="SAM" id="MobiDB-lite"/>
    </source>
</evidence>
<dbReference type="EC" id="2.7.7.7" evidence="2"/>
<comment type="caution">
    <text evidence="2">The sequence shown here is derived from an EMBL/GenBank/DDBJ whole genome shotgun (WGS) entry which is preliminary data.</text>
</comment>
<dbReference type="EMBL" id="JAGWCR010000001">
    <property type="protein sequence ID" value="MBS3647114.1"/>
    <property type="molecule type" value="Genomic_DNA"/>
</dbReference>
<evidence type="ECO:0000313" key="2">
    <source>
        <dbReference type="EMBL" id="MBS3647114.1"/>
    </source>
</evidence>
<proteinExistence type="predicted"/>
<dbReference type="GO" id="GO:0003887">
    <property type="term" value="F:DNA-directed DNA polymerase activity"/>
    <property type="evidence" value="ECO:0007669"/>
    <property type="project" value="UniProtKB-EC"/>
</dbReference>
<protein>
    <submittedName>
        <fullName evidence="2">DNA polymerase III subunit delta</fullName>
        <ecNumber evidence="2">2.7.7.7</ecNumber>
    </submittedName>
</protein>
<reference evidence="2" key="1">
    <citation type="submission" date="2021-04" db="EMBL/GenBank/DDBJ databases">
        <title>Pseudaminobacter soli sp. nov., isolated from paddy soil contaminated by heavy metals.</title>
        <authorList>
            <person name="Zhang K."/>
        </authorList>
    </citation>
    <scope>NUCLEOTIDE SEQUENCE</scope>
    <source>
        <strain evidence="2">19-2017</strain>
    </source>
</reference>
<dbReference type="AlphaFoldDB" id="A0A942DUW0"/>
<organism evidence="2 3">
    <name type="scientific">Pseudaminobacter soli</name>
    <name type="common">ex Zhang et al. 2022</name>
    <dbReference type="NCBI Taxonomy" id="2831468"/>
    <lineage>
        <taxon>Bacteria</taxon>
        <taxon>Pseudomonadati</taxon>
        <taxon>Pseudomonadota</taxon>
        <taxon>Alphaproteobacteria</taxon>
        <taxon>Hyphomicrobiales</taxon>
        <taxon>Phyllobacteriaceae</taxon>
        <taxon>Pseudaminobacter</taxon>
    </lineage>
</organism>
<sequence length="352" mass="38762">MTEFERLAPERHDTLEGVPEPAENPVLVGHEQAKSAVAAAYRVGKLPHGLLLAGPHGIGKATLAFHIAYHLLSHPTAETTPETILPPDPASSLYRQIATGAHPSVLHLTRPFNDKTKKFATLLTVDEIRRVSRFLSMTSHDNSYRVVIVDPADDMNTSAANALLKNLEEPPSRTIFLLITHSAGALLPTIRSRCHMIRLQPLSRSEVEQALQRLGVALPQDQGTRAALLERAGGSVRQAILFSEFGGLEIAETVEVLIKGQTMDFAKAHRLADAVSGREQEIRFDLMNQHMLDLVSAAAEGAATAGHVERAARLARQWHELRIAIGETDTYNLDRKQHALSMILRLHDTFRM</sequence>
<dbReference type="GO" id="GO:0006261">
    <property type="term" value="P:DNA-templated DNA replication"/>
    <property type="evidence" value="ECO:0007669"/>
    <property type="project" value="TreeGrafter"/>
</dbReference>
<keyword evidence="2" id="KW-0808">Transferase</keyword>
<dbReference type="NCBIfam" id="NF005677">
    <property type="entry name" value="PRK07471.1"/>
    <property type="match status" value="1"/>
</dbReference>
<keyword evidence="3" id="KW-1185">Reference proteome</keyword>
<accession>A0A942DUW0</accession>
<dbReference type="RefSeq" id="WP_188252681.1">
    <property type="nucleotide sequence ID" value="NZ_JABVCF010000001.1"/>
</dbReference>
<dbReference type="PANTHER" id="PTHR11669">
    <property type="entry name" value="REPLICATION FACTOR C / DNA POLYMERASE III GAMMA-TAU SUBUNIT"/>
    <property type="match status" value="1"/>
</dbReference>
<dbReference type="NCBIfam" id="NF006586">
    <property type="entry name" value="PRK09112.1"/>
    <property type="match status" value="1"/>
</dbReference>
<dbReference type="Proteomes" id="UP000680348">
    <property type="component" value="Unassembled WGS sequence"/>
</dbReference>
<keyword evidence="2" id="KW-0548">Nucleotidyltransferase</keyword>
<gene>
    <name evidence="2" type="ORF">KEU06_00550</name>
</gene>
<feature type="region of interest" description="Disordered" evidence="1">
    <location>
        <begin position="1"/>
        <end position="21"/>
    </location>
</feature>
<dbReference type="Pfam" id="PF13177">
    <property type="entry name" value="DNA_pol3_delta2"/>
    <property type="match status" value="1"/>
</dbReference>
<dbReference type="Gene3D" id="3.40.50.300">
    <property type="entry name" value="P-loop containing nucleotide triphosphate hydrolases"/>
    <property type="match status" value="1"/>
</dbReference>
<dbReference type="InterPro" id="IPR027417">
    <property type="entry name" value="P-loop_NTPase"/>
</dbReference>
<name>A0A942DUW0_9HYPH</name>
<dbReference type="GO" id="GO:0009360">
    <property type="term" value="C:DNA polymerase III complex"/>
    <property type="evidence" value="ECO:0007669"/>
    <property type="project" value="TreeGrafter"/>
</dbReference>
<dbReference type="SUPFAM" id="SSF52540">
    <property type="entry name" value="P-loop containing nucleoside triphosphate hydrolases"/>
    <property type="match status" value="1"/>
</dbReference>
<dbReference type="PANTHER" id="PTHR11669:SF8">
    <property type="entry name" value="DNA POLYMERASE III SUBUNIT DELTA"/>
    <property type="match status" value="1"/>
</dbReference>
<evidence type="ECO:0000313" key="3">
    <source>
        <dbReference type="Proteomes" id="UP000680348"/>
    </source>
</evidence>